<protein>
    <submittedName>
        <fullName evidence="4">Oxysterol-binding protein</fullName>
    </submittedName>
</protein>
<dbReference type="InterPro" id="IPR037239">
    <property type="entry name" value="OSBP_sf"/>
</dbReference>
<gene>
    <name evidence="4" type="ORF">DICVIV_12868</name>
</gene>
<dbReference type="STRING" id="29172.A0A0D8XBW8"/>
<keyword evidence="3" id="KW-0472">Membrane</keyword>
<dbReference type="FunFam" id="1.10.287.2720:FF:000002">
    <property type="entry name" value="Oxysterol-binding protein"/>
    <property type="match status" value="1"/>
</dbReference>
<dbReference type="EMBL" id="KN716889">
    <property type="protein sequence ID" value="KJH41159.1"/>
    <property type="molecule type" value="Genomic_DNA"/>
</dbReference>
<dbReference type="FunFam" id="2.40.160.120:FF:000004">
    <property type="entry name" value="Oxysterol-binding protein"/>
    <property type="match status" value="1"/>
</dbReference>
<dbReference type="Gene3D" id="1.10.287.2720">
    <property type="match status" value="1"/>
</dbReference>
<proteinExistence type="inferred from homology"/>
<keyword evidence="3" id="KW-0812">Transmembrane</keyword>
<dbReference type="GO" id="GO:0032541">
    <property type="term" value="C:cortical endoplasmic reticulum"/>
    <property type="evidence" value="ECO:0007669"/>
    <property type="project" value="TreeGrafter"/>
</dbReference>
<dbReference type="AlphaFoldDB" id="A0A0D8XBW8"/>
<keyword evidence="5" id="KW-1185">Reference proteome</keyword>
<reference evidence="4 5" key="1">
    <citation type="submission" date="2013-11" db="EMBL/GenBank/DDBJ databases">
        <title>Draft genome of the bovine lungworm Dictyocaulus viviparus.</title>
        <authorList>
            <person name="Mitreva M."/>
        </authorList>
    </citation>
    <scope>NUCLEOTIDE SEQUENCE [LARGE SCALE GENOMIC DNA]</scope>
    <source>
        <strain evidence="4 5">HannoverDv2000</strain>
    </source>
</reference>
<evidence type="ECO:0000256" key="2">
    <source>
        <dbReference type="SAM" id="MobiDB-lite"/>
    </source>
</evidence>
<dbReference type="PANTHER" id="PTHR10972:SF102">
    <property type="entry name" value="OXYSTEROL-BINDING PROTEIN"/>
    <property type="match status" value="1"/>
</dbReference>
<evidence type="ECO:0000313" key="5">
    <source>
        <dbReference type="Proteomes" id="UP000053766"/>
    </source>
</evidence>
<evidence type="ECO:0000313" key="4">
    <source>
        <dbReference type="EMBL" id="KJH41159.1"/>
    </source>
</evidence>
<dbReference type="GO" id="GO:0005829">
    <property type="term" value="C:cytosol"/>
    <property type="evidence" value="ECO:0007669"/>
    <property type="project" value="TreeGrafter"/>
</dbReference>
<dbReference type="Gene3D" id="2.40.160.120">
    <property type="match status" value="1"/>
</dbReference>
<dbReference type="OrthoDB" id="10053431at2759"/>
<evidence type="ECO:0000256" key="3">
    <source>
        <dbReference type="SAM" id="Phobius"/>
    </source>
</evidence>
<feature type="region of interest" description="Disordered" evidence="2">
    <location>
        <begin position="364"/>
        <end position="387"/>
    </location>
</feature>
<organism evidence="4 5">
    <name type="scientific">Dictyocaulus viviparus</name>
    <name type="common">Bovine lungworm</name>
    <dbReference type="NCBI Taxonomy" id="29172"/>
    <lineage>
        <taxon>Eukaryota</taxon>
        <taxon>Metazoa</taxon>
        <taxon>Ecdysozoa</taxon>
        <taxon>Nematoda</taxon>
        <taxon>Chromadorea</taxon>
        <taxon>Rhabditida</taxon>
        <taxon>Rhabditina</taxon>
        <taxon>Rhabditomorpha</taxon>
        <taxon>Strongyloidea</taxon>
        <taxon>Metastrongylidae</taxon>
        <taxon>Dictyocaulus</taxon>
    </lineage>
</organism>
<dbReference type="PANTHER" id="PTHR10972">
    <property type="entry name" value="OXYSTEROL-BINDING PROTEIN-RELATED"/>
    <property type="match status" value="1"/>
</dbReference>
<reference evidence="5" key="2">
    <citation type="journal article" date="2016" name="Sci. Rep.">
        <title>Dictyocaulus viviparus genome, variome and transcriptome elucidate lungworm biology and support future intervention.</title>
        <authorList>
            <person name="McNulty S.N."/>
            <person name="Strube C."/>
            <person name="Rosa B.A."/>
            <person name="Martin J.C."/>
            <person name="Tyagi R."/>
            <person name="Choi Y.J."/>
            <person name="Wang Q."/>
            <person name="Hallsworth Pepin K."/>
            <person name="Zhang X."/>
            <person name="Ozersky P."/>
            <person name="Wilson R.K."/>
            <person name="Sternberg P.W."/>
            <person name="Gasser R.B."/>
            <person name="Mitreva M."/>
        </authorList>
    </citation>
    <scope>NUCLEOTIDE SEQUENCE [LARGE SCALE GENOMIC DNA]</scope>
    <source>
        <strain evidence="5">HannoverDv2000</strain>
    </source>
</reference>
<dbReference type="GO" id="GO:0016020">
    <property type="term" value="C:membrane"/>
    <property type="evidence" value="ECO:0007669"/>
    <property type="project" value="TreeGrafter"/>
</dbReference>
<name>A0A0D8XBW8_DICVI</name>
<keyword evidence="3" id="KW-1133">Transmembrane helix</keyword>
<sequence length="458" mass="52439">MENYSGSIVQVILPTFILEPRSFLEKLADYYYHADLLAEASAEPDPFNRIVKVVKFYLSGFYKKPKGLKKPYNPILGETFRCRWLHPDGSYTYYIAEQVSHHPPVSSLFVTNRKAGFNVSGTILAKSKYYGNSLSAIMNGALTIALLDRGEKYVVTLPYASCKGIMIGTMTMELGGRVTIDCEKTGYSAILDFLLKPMFGGSMNKITGAVKLGRETLAEIEGYWDGQTTIKDVYSGVKEDLWNPTPEIIKTRLIRHEIDFDSQDSFESKKLWSKVTEAINHEDQYKATEEKTLLEEEQRARARSGLPHQTKYFRAIGSGYEYIHAEYRPWDPHNDERQIEHDYVISTICKVKPAASHKKATSNSELSYGWSDSDDNDSHRKKRKLASPTSNIENLERFIHEFRHRTEESIRQFDNKLDRLASRNVISVHNVLLLFTGFTLFLTVILSYLLRRFCVCPV</sequence>
<dbReference type="Pfam" id="PF01237">
    <property type="entry name" value="Oxysterol_BP"/>
    <property type="match status" value="1"/>
</dbReference>
<comment type="similarity">
    <text evidence="1">Belongs to the OSBP family.</text>
</comment>
<evidence type="ECO:0000256" key="1">
    <source>
        <dbReference type="ARBA" id="ARBA00008842"/>
    </source>
</evidence>
<dbReference type="Proteomes" id="UP000053766">
    <property type="component" value="Unassembled WGS sequence"/>
</dbReference>
<dbReference type="InterPro" id="IPR000648">
    <property type="entry name" value="Oxysterol-bd"/>
</dbReference>
<feature type="transmembrane region" description="Helical" evidence="3">
    <location>
        <begin position="431"/>
        <end position="450"/>
    </location>
</feature>
<accession>A0A0D8XBW8</accession>
<dbReference type="Gene3D" id="3.30.70.3490">
    <property type="match status" value="1"/>
</dbReference>
<dbReference type="SUPFAM" id="SSF144000">
    <property type="entry name" value="Oxysterol-binding protein-like"/>
    <property type="match status" value="1"/>
</dbReference>
<dbReference type="GO" id="GO:0015485">
    <property type="term" value="F:cholesterol binding"/>
    <property type="evidence" value="ECO:0007669"/>
    <property type="project" value="TreeGrafter"/>
</dbReference>